<evidence type="ECO:0000313" key="3">
    <source>
        <dbReference type="Proteomes" id="UP001597168"/>
    </source>
</evidence>
<dbReference type="Pfam" id="PF00400">
    <property type="entry name" value="WD40"/>
    <property type="match status" value="1"/>
</dbReference>
<dbReference type="InterPro" id="IPR036322">
    <property type="entry name" value="WD40_repeat_dom_sf"/>
</dbReference>
<protein>
    <recommendedName>
        <fullName evidence="4">WD40 repeat protein</fullName>
    </recommendedName>
</protein>
<evidence type="ECO:0008006" key="4">
    <source>
        <dbReference type="Google" id="ProtNLM"/>
    </source>
</evidence>
<evidence type="ECO:0000256" key="1">
    <source>
        <dbReference type="PROSITE-ProRule" id="PRU00221"/>
    </source>
</evidence>
<dbReference type="RefSeq" id="WP_380729567.1">
    <property type="nucleotide sequence ID" value="NZ_JBHTLK010000312.1"/>
</dbReference>
<feature type="repeat" description="WD" evidence="1">
    <location>
        <begin position="15"/>
        <end position="48"/>
    </location>
</feature>
<keyword evidence="3" id="KW-1185">Reference proteome</keyword>
<name>A0ABW3R512_9PSEU</name>
<dbReference type="SMART" id="SM00320">
    <property type="entry name" value="WD40"/>
    <property type="match status" value="1"/>
</dbReference>
<gene>
    <name evidence="2" type="ORF">ACFQ3T_33235</name>
</gene>
<dbReference type="SUPFAM" id="SSF50978">
    <property type="entry name" value="WD40 repeat-like"/>
    <property type="match status" value="1"/>
</dbReference>
<evidence type="ECO:0000313" key="2">
    <source>
        <dbReference type="EMBL" id="MFD1152030.1"/>
    </source>
</evidence>
<dbReference type="Gene3D" id="2.130.10.10">
    <property type="entry name" value="YVTN repeat-like/Quinoprotein amine dehydrogenase"/>
    <property type="match status" value="1"/>
</dbReference>
<keyword evidence="1" id="KW-0853">WD repeat</keyword>
<comment type="caution">
    <text evidence="2">The sequence shown here is derived from an EMBL/GenBank/DDBJ whole genome shotgun (WGS) entry which is preliminary data.</text>
</comment>
<dbReference type="PROSITE" id="PS50082">
    <property type="entry name" value="WD_REPEATS_2"/>
    <property type="match status" value="1"/>
</dbReference>
<organism evidence="2 3">
    <name type="scientific">Saccharothrix hoggarensis</name>
    <dbReference type="NCBI Taxonomy" id="913853"/>
    <lineage>
        <taxon>Bacteria</taxon>
        <taxon>Bacillati</taxon>
        <taxon>Actinomycetota</taxon>
        <taxon>Actinomycetes</taxon>
        <taxon>Pseudonocardiales</taxon>
        <taxon>Pseudonocardiaceae</taxon>
        <taxon>Saccharothrix</taxon>
    </lineage>
</organism>
<dbReference type="PROSITE" id="PS50294">
    <property type="entry name" value="WD_REPEATS_REGION"/>
    <property type="match status" value="1"/>
</dbReference>
<dbReference type="EMBL" id="JBHTLK010000312">
    <property type="protein sequence ID" value="MFD1152030.1"/>
    <property type="molecule type" value="Genomic_DNA"/>
</dbReference>
<sequence>MLVVDAVTGATRGAMVGHSDKIKHLAYGADGRTLATAGSDGTVRSWPT</sequence>
<accession>A0ABW3R512</accession>
<proteinExistence type="predicted"/>
<dbReference type="InterPro" id="IPR001680">
    <property type="entry name" value="WD40_rpt"/>
</dbReference>
<dbReference type="Proteomes" id="UP001597168">
    <property type="component" value="Unassembled WGS sequence"/>
</dbReference>
<dbReference type="InterPro" id="IPR015943">
    <property type="entry name" value="WD40/YVTN_repeat-like_dom_sf"/>
</dbReference>
<reference evidence="3" key="1">
    <citation type="journal article" date="2019" name="Int. J. Syst. Evol. Microbiol.">
        <title>The Global Catalogue of Microorganisms (GCM) 10K type strain sequencing project: providing services to taxonomists for standard genome sequencing and annotation.</title>
        <authorList>
            <consortium name="The Broad Institute Genomics Platform"/>
            <consortium name="The Broad Institute Genome Sequencing Center for Infectious Disease"/>
            <person name="Wu L."/>
            <person name="Ma J."/>
        </authorList>
    </citation>
    <scope>NUCLEOTIDE SEQUENCE [LARGE SCALE GENOMIC DNA]</scope>
    <source>
        <strain evidence="3">CCUG 60214</strain>
    </source>
</reference>